<keyword evidence="1" id="KW-0472">Membrane</keyword>
<dbReference type="InterPro" id="IPR031360">
    <property type="entry name" value="TrpP"/>
</dbReference>
<sequence length="168" mass="18129">MKIKNYIITALMLAMGFIFHATIPGIAGMKFDLLLIFMIMAIILNPDIQNVIVSGLGGGIITALTTTFPGGQIPNFIDKIITALFVYALIEIMKNFKNDTIKSAILVGLGTFVSGSVFLSTAYFLVGLPVGFSILMMSVVIPTCIANIFMGLFVYKAITIATKRAITH</sequence>
<feature type="transmembrane region" description="Helical" evidence="1">
    <location>
        <begin position="34"/>
        <end position="64"/>
    </location>
</feature>
<dbReference type="Proteomes" id="UP000006437">
    <property type="component" value="Unassembled WGS sequence"/>
</dbReference>
<name>G9X0N2_9FIRM</name>
<dbReference type="EMBL" id="AFZE01000015">
    <property type="protein sequence ID" value="EHL15127.1"/>
    <property type="molecule type" value="Genomic_DNA"/>
</dbReference>
<evidence type="ECO:0000256" key="1">
    <source>
        <dbReference type="SAM" id="Phobius"/>
    </source>
</evidence>
<feature type="transmembrane region" description="Helical" evidence="1">
    <location>
        <begin position="132"/>
        <end position="155"/>
    </location>
</feature>
<dbReference type="AlphaFoldDB" id="G9X0N2"/>
<dbReference type="BioCyc" id="EBAC796937-HMP:GMGH-1976-MONOMER"/>
<keyword evidence="1" id="KW-0812">Transmembrane</keyword>
<dbReference type="RefSeq" id="WP_009526184.1">
    <property type="nucleotide sequence ID" value="NZ_JH414563.1"/>
</dbReference>
<feature type="transmembrane region" description="Helical" evidence="1">
    <location>
        <begin position="105"/>
        <end position="126"/>
    </location>
</feature>
<protein>
    <recommendedName>
        <fullName evidence="4">Tryptophan transport protein</fullName>
    </recommendedName>
</protein>
<accession>G9X0N2</accession>
<evidence type="ECO:0000313" key="3">
    <source>
        <dbReference type="Proteomes" id="UP000006437"/>
    </source>
</evidence>
<comment type="caution">
    <text evidence="2">The sequence shown here is derived from an EMBL/GenBank/DDBJ whole genome shotgun (WGS) entry which is preliminary data.</text>
</comment>
<dbReference type="HOGENOM" id="CLU_126994_0_0_9"/>
<evidence type="ECO:0000313" key="2">
    <source>
        <dbReference type="EMBL" id="EHL15127.1"/>
    </source>
</evidence>
<reference evidence="2 3" key="1">
    <citation type="submission" date="2011-08" db="EMBL/GenBank/DDBJ databases">
        <title>The Genome Sequence of Eubacteriaceae bacterium ACC19a.</title>
        <authorList>
            <consortium name="The Broad Institute Genome Sequencing Platform"/>
            <person name="Earl A."/>
            <person name="Ward D."/>
            <person name="Feldgarden M."/>
            <person name="Gevers D."/>
            <person name="Sizova M."/>
            <person name="Hazen A."/>
            <person name="Epstein S."/>
            <person name="Young S.K."/>
            <person name="Zeng Q."/>
            <person name="Gargeya S."/>
            <person name="Fitzgerald M."/>
            <person name="Haas B."/>
            <person name="Abouelleil A."/>
            <person name="Alvarado L."/>
            <person name="Arachchi H.M."/>
            <person name="Berlin A."/>
            <person name="Brown A."/>
            <person name="Chapman S.B."/>
            <person name="Chen Z."/>
            <person name="Dunbar C."/>
            <person name="Freedman E."/>
            <person name="Gearin G."/>
            <person name="Gellesch M."/>
            <person name="Goldberg J."/>
            <person name="Griggs A."/>
            <person name="Gujja S."/>
            <person name="Heiman D."/>
            <person name="Howarth C."/>
            <person name="Larson L."/>
            <person name="Lui A."/>
            <person name="MacDonald P.J.P."/>
            <person name="Montmayeur A."/>
            <person name="Murphy C."/>
            <person name="Neiman D."/>
            <person name="Pearson M."/>
            <person name="Priest M."/>
            <person name="Roberts A."/>
            <person name="Saif S."/>
            <person name="Shea T."/>
            <person name="Shenoy N."/>
            <person name="Sisk P."/>
            <person name="Stolte C."/>
            <person name="Sykes S."/>
            <person name="Wortman J."/>
            <person name="Nusbaum C."/>
            <person name="Birren B."/>
        </authorList>
    </citation>
    <scope>NUCLEOTIDE SEQUENCE [LARGE SCALE GENOMIC DNA]</scope>
    <source>
        <strain evidence="2 3">ACC19a</strain>
    </source>
</reference>
<organism evidence="2 3">
    <name type="scientific">Peptoanaerobacter stomatis</name>
    <dbReference type="NCBI Taxonomy" id="796937"/>
    <lineage>
        <taxon>Bacteria</taxon>
        <taxon>Bacillati</taxon>
        <taxon>Bacillota</taxon>
        <taxon>Clostridia</taxon>
        <taxon>Peptostreptococcales</taxon>
        <taxon>Filifactoraceae</taxon>
        <taxon>Peptoanaerobacter</taxon>
    </lineage>
</organism>
<proteinExistence type="predicted"/>
<dbReference type="PATRIC" id="fig|796937.3.peg.1181"/>
<evidence type="ECO:0008006" key="4">
    <source>
        <dbReference type="Google" id="ProtNLM"/>
    </source>
</evidence>
<gene>
    <name evidence="2" type="ORF">HMPREF9629_01968</name>
</gene>
<feature type="transmembrane region" description="Helical" evidence="1">
    <location>
        <begin position="6"/>
        <end position="27"/>
    </location>
</feature>
<keyword evidence="1" id="KW-1133">Transmembrane helix</keyword>
<dbReference type="Pfam" id="PF17099">
    <property type="entry name" value="TrpP"/>
    <property type="match status" value="1"/>
</dbReference>